<sequence length="210" mass="21195">MMKTSTLSRALGAVTSCCLLMPAAAMAANGEQTPLGIGAETTARTAQAAPGSSASSIVRTIVGLAVVLGVIYGLHWVLKQVKSSKEERHSGAGLGTLATLPLGPNRSLHLVQAGTELVLVGVGEHGVTPIRTYSDDEARRLGLIGGDDDAADDALESPFSGGASSLAERAGAVLVRKKPAAALTAGAGAGSSTGTLSRLVDDLRSRTVIR</sequence>
<keyword evidence="7" id="KW-0732">Signal</keyword>
<evidence type="ECO:0000256" key="2">
    <source>
        <dbReference type="ARBA" id="ARBA00022475"/>
    </source>
</evidence>
<feature type="signal peptide" evidence="7">
    <location>
        <begin position="1"/>
        <end position="27"/>
    </location>
</feature>
<evidence type="ECO:0008006" key="9">
    <source>
        <dbReference type="Google" id="ProtNLM"/>
    </source>
</evidence>
<evidence type="ECO:0000256" key="1">
    <source>
        <dbReference type="ARBA" id="ARBA00004236"/>
    </source>
</evidence>
<keyword evidence="4 6" id="KW-1133">Transmembrane helix</keyword>
<accession>A0A6J4SQH4</accession>
<evidence type="ECO:0000256" key="7">
    <source>
        <dbReference type="SAM" id="SignalP"/>
    </source>
</evidence>
<organism evidence="8">
    <name type="scientific">uncultured Solirubrobacteraceae bacterium</name>
    <dbReference type="NCBI Taxonomy" id="1162706"/>
    <lineage>
        <taxon>Bacteria</taxon>
        <taxon>Bacillati</taxon>
        <taxon>Actinomycetota</taxon>
        <taxon>Thermoleophilia</taxon>
        <taxon>Solirubrobacterales</taxon>
        <taxon>Solirubrobacteraceae</taxon>
        <taxon>environmental samples</taxon>
    </lineage>
</organism>
<reference evidence="8" key="1">
    <citation type="submission" date="2020-02" db="EMBL/GenBank/DDBJ databases">
        <authorList>
            <person name="Meier V. D."/>
        </authorList>
    </citation>
    <scope>NUCLEOTIDE SEQUENCE</scope>
    <source>
        <strain evidence="8">AVDCRST_MAG30</strain>
    </source>
</reference>
<evidence type="ECO:0000313" key="8">
    <source>
        <dbReference type="EMBL" id="CAA9502399.1"/>
    </source>
</evidence>
<keyword evidence="3 6" id="KW-0812">Transmembrane</keyword>
<dbReference type="AlphaFoldDB" id="A0A6J4SQH4"/>
<evidence type="ECO:0000256" key="4">
    <source>
        <dbReference type="ARBA" id="ARBA00022989"/>
    </source>
</evidence>
<keyword evidence="2" id="KW-1003">Cell membrane</keyword>
<evidence type="ECO:0000256" key="6">
    <source>
        <dbReference type="SAM" id="Phobius"/>
    </source>
</evidence>
<evidence type="ECO:0000256" key="3">
    <source>
        <dbReference type="ARBA" id="ARBA00022692"/>
    </source>
</evidence>
<gene>
    <name evidence="8" type="ORF">AVDCRST_MAG30-1989</name>
</gene>
<feature type="chain" id="PRO_5026684947" description="Flagellar protein" evidence="7">
    <location>
        <begin position="28"/>
        <end position="210"/>
    </location>
</feature>
<dbReference type="GO" id="GO:0044781">
    <property type="term" value="P:bacterial-type flagellum organization"/>
    <property type="evidence" value="ECO:0007669"/>
    <property type="project" value="InterPro"/>
</dbReference>
<dbReference type="Pfam" id="PF04347">
    <property type="entry name" value="FliO"/>
    <property type="match status" value="1"/>
</dbReference>
<feature type="transmembrane region" description="Helical" evidence="6">
    <location>
        <begin position="57"/>
        <end position="78"/>
    </location>
</feature>
<proteinExistence type="predicted"/>
<dbReference type="GO" id="GO:0016020">
    <property type="term" value="C:membrane"/>
    <property type="evidence" value="ECO:0007669"/>
    <property type="project" value="InterPro"/>
</dbReference>
<name>A0A6J4SQH4_9ACTN</name>
<dbReference type="InterPro" id="IPR022781">
    <property type="entry name" value="Flagellar_biosynth_FliO"/>
</dbReference>
<comment type="subcellular location">
    <subcellularLocation>
        <location evidence="1">Cell membrane</location>
    </subcellularLocation>
</comment>
<keyword evidence="5 6" id="KW-0472">Membrane</keyword>
<protein>
    <recommendedName>
        <fullName evidence="9">Flagellar protein</fullName>
    </recommendedName>
</protein>
<evidence type="ECO:0000256" key="5">
    <source>
        <dbReference type="ARBA" id="ARBA00023136"/>
    </source>
</evidence>
<dbReference type="EMBL" id="CADCVS010000262">
    <property type="protein sequence ID" value="CAA9502399.1"/>
    <property type="molecule type" value="Genomic_DNA"/>
</dbReference>